<evidence type="ECO:0000256" key="3">
    <source>
        <dbReference type="ARBA" id="ARBA00021717"/>
    </source>
</evidence>
<keyword evidence="11" id="KW-0966">Cell projection</keyword>
<keyword evidence="6 10" id="KW-1133">Transmembrane helix</keyword>
<evidence type="ECO:0000313" key="11">
    <source>
        <dbReference type="EMBL" id="QQD24681.1"/>
    </source>
</evidence>
<proteinExistence type="inferred from homology"/>
<keyword evidence="7 10" id="KW-0472">Membrane</keyword>
<comment type="similarity">
    <text evidence="2 10">Belongs to the FliR/MopE/SpaR family.</text>
</comment>
<reference evidence="11 12" key="1">
    <citation type="submission" date="2019-11" db="EMBL/GenBank/DDBJ databases">
        <title>Venatorbacter sp. nov. a predator of Campylobacter and other Gram-negative bacteria.</title>
        <authorList>
            <person name="Saeedi A."/>
            <person name="Cummings N.J."/>
            <person name="Connerton I.F."/>
            <person name="Connerton P.L."/>
        </authorList>
    </citation>
    <scope>NUCLEOTIDE SEQUENCE [LARGE SCALE GENOMIC DNA]</scope>
    <source>
        <strain evidence="11">XL5</strain>
    </source>
</reference>
<dbReference type="GO" id="GO:0009425">
    <property type="term" value="C:bacterial-type flagellum basal body"/>
    <property type="evidence" value="ECO:0007669"/>
    <property type="project" value="UniProtKB-SubCell"/>
</dbReference>
<dbReference type="Proteomes" id="UP000596074">
    <property type="component" value="Chromosome"/>
</dbReference>
<dbReference type="PANTHER" id="PTHR30065">
    <property type="entry name" value="FLAGELLAR BIOSYNTHETIC PROTEIN FLIR"/>
    <property type="match status" value="1"/>
</dbReference>
<evidence type="ECO:0000256" key="9">
    <source>
        <dbReference type="NCBIfam" id="TIGR01400"/>
    </source>
</evidence>
<dbReference type="GO" id="GO:0006605">
    <property type="term" value="P:protein targeting"/>
    <property type="evidence" value="ECO:0007669"/>
    <property type="project" value="UniProtKB-UniRule"/>
</dbReference>
<evidence type="ECO:0000313" key="12">
    <source>
        <dbReference type="Proteomes" id="UP000596074"/>
    </source>
</evidence>
<dbReference type="PANTHER" id="PTHR30065:SF8">
    <property type="entry name" value="FLAGELLAR BIOSYNTHETIC PROTEIN FLIR"/>
    <property type="match status" value="1"/>
</dbReference>
<keyword evidence="12" id="KW-1185">Reference proteome</keyword>
<dbReference type="InterPro" id="IPR006303">
    <property type="entry name" value="FliR"/>
</dbReference>
<feature type="transmembrane region" description="Helical" evidence="10">
    <location>
        <begin position="16"/>
        <end position="35"/>
    </location>
</feature>
<keyword evidence="5 10" id="KW-0812">Transmembrane</keyword>
<feature type="transmembrane region" description="Helical" evidence="10">
    <location>
        <begin position="214"/>
        <end position="235"/>
    </location>
</feature>
<name>A0A9X7UZ30_9GAMM</name>
<dbReference type="AlphaFoldDB" id="A0A9X7UZ30"/>
<dbReference type="GO" id="GO:0044780">
    <property type="term" value="P:bacterial-type flagellum assembly"/>
    <property type="evidence" value="ECO:0007669"/>
    <property type="project" value="UniProtKB-UniRule"/>
</dbReference>
<dbReference type="InterPro" id="IPR002010">
    <property type="entry name" value="T3SS_IM_R"/>
</dbReference>
<evidence type="ECO:0000256" key="1">
    <source>
        <dbReference type="ARBA" id="ARBA00002578"/>
    </source>
</evidence>
<evidence type="ECO:0000256" key="5">
    <source>
        <dbReference type="ARBA" id="ARBA00022692"/>
    </source>
</evidence>
<evidence type="ECO:0000256" key="6">
    <source>
        <dbReference type="ARBA" id="ARBA00022989"/>
    </source>
</evidence>
<gene>
    <name evidence="11" type="primary">fliR</name>
    <name evidence="11" type="ORF">GJQ55_09510</name>
</gene>
<comment type="function">
    <text evidence="1 10">Role in flagellar biosynthesis.</text>
</comment>
<feature type="transmembrane region" description="Helical" evidence="10">
    <location>
        <begin position="42"/>
        <end position="61"/>
    </location>
</feature>
<sequence length="259" mass="28002">MFEIEALEVSHWVSRYMYPFARISGLLMVMPLLGTRMVTARVRLLLAVTITLVIVPVLPPLPAVDALSVASLVIILQQLLIGIALGFVIELVTQIFVIAGQLIAMQTGLGIATTVDPSQGASVVVVSQWLLFLVSLVFLSLNGHLVMIEILVDSFRTLPVGFTGFSAEQFGLMVTWSGWMFAAAVVIAIPAMTALLIVNLAFGVMTRAAPQLNIFALGFPVTMIVGLLILSLSLGEVAQSFQGYMDTLFEFIKKLTEMS</sequence>
<evidence type="ECO:0000256" key="4">
    <source>
        <dbReference type="ARBA" id="ARBA00022475"/>
    </source>
</evidence>
<accession>A0A9X7UZ30</accession>
<protein>
    <recommendedName>
        <fullName evidence="3 9">Flagellar biosynthetic protein FliR</fullName>
    </recommendedName>
</protein>
<evidence type="ECO:0000256" key="10">
    <source>
        <dbReference type="RuleBase" id="RU362071"/>
    </source>
</evidence>
<dbReference type="GO" id="GO:0005886">
    <property type="term" value="C:plasma membrane"/>
    <property type="evidence" value="ECO:0007669"/>
    <property type="project" value="UniProtKB-SubCell"/>
</dbReference>
<keyword evidence="11" id="KW-0969">Cilium</keyword>
<keyword evidence="8 10" id="KW-0975">Bacterial flagellum</keyword>
<keyword evidence="4 10" id="KW-1003">Cell membrane</keyword>
<dbReference type="NCBIfam" id="TIGR01400">
    <property type="entry name" value="fliR"/>
    <property type="match status" value="1"/>
</dbReference>
<comment type="subcellular location">
    <subcellularLocation>
        <location evidence="10">Cell membrane</location>
        <topology evidence="10">Multi-pass membrane protein</topology>
    </subcellularLocation>
    <subcellularLocation>
        <location evidence="10">Bacterial flagellum basal body</location>
    </subcellularLocation>
</comment>
<feature type="transmembrane region" description="Helical" evidence="10">
    <location>
        <begin position="179"/>
        <end position="202"/>
    </location>
</feature>
<evidence type="ECO:0000256" key="8">
    <source>
        <dbReference type="ARBA" id="ARBA00023143"/>
    </source>
</evidence>
<evidence type="ECO:0000256" key="7">
    <source>
        <dbReference type="ARBA" id="ARBA00023136"/>
    </source>
</evidence>
<evidence type="ECO:0000256" key="2">
    <source>
        <dbReference type="ARBA" id="ARBA00009772"/>
    </source>
</evidence>
<dbReference type="EMBL" id="CP046056">
    <property type="protein sequence ID" value="QQD24681.1"/>
    <property type="molecule type" value="Genomic_DNA"/>
</dbReference>
<dbReference type="PRINTS" id="PR00953">
    <property type="entry name" value="TYPE3IMRPROT"/>
</dbReference>
<keyword evidence="11" id="KW-0282">Flagellum</keyword>
<dbReference type="Pfam" id="PF01311">
    <property type="entry name" value="Bac_export_1"/>
    <property type="match status" value="1"/>
</dbReference>
<dbReference type="KEGG" id="vcw:GJQ55_09510"/>
<feature type="transmembrane region" description="Helical" evidence="10">
    <location>
        <begin position="67"/>
        <end position="88"/>
    </location>
</feature>
<dbReference type="RefSeq" id="WP_228344741.1">
    <property type="nucleotide sequence ID" value="NZ_CP046056.1"/>
</dbReference>
<organism evidence="11 12">
    <name type="scientific">Venatoribacter cucullus</name>
    <dbReference type="NCBI Taxonomy" id="2661630"/>
    <lineage>
        <taxon>Bacteria</taxon>
        <taxon>Pseudomonadati</taxon>
        <taxon>Pseudomonadota</taxon>
        <taxon>Gammaproteobacteria</taxon>
        <taxon>Oceanospirillales</taxon>
        <taxon>Oceanospirillaceae</taxon>
        <taxon>Venatoribacter</taxon>
    </lineage>
</organism>